<evidence type="ECO:0000313" key="3">
    <source>
        <dbReference type="EMBL" id="KAK7695975.1"/>
    </source>
</evidence>
<proteinExistence type="predicted"/>
<dbReference type="EMBL" id="JASBNA010000001">
    <property type="protein sequence ID" value="KAK7695975.1"/>
    <property type="molecule type" value="Genomic_DNA"/>
</dbReference>
<reference evidence="3 4" key="1">
    <citation type="submission" date="2022-09" db="EMBL/GenBank/DDBJ databases">
        <authorList>
            <person name="Palmer J.M."/>
        </authorList>
    </citation>
    <scope>NUCLEOTIDE SEQUENCE [LARGE SCALE GENOMIC DNA]</scope>
    <source>
        <strain evidence="3 4">DSM 7382</strain>
    </source>
</reference>
<feature type="region of interest" description="Disordered" evidence="1">
    <location>
        <begin position="402"/>
        <end position="434"/>
    </location>
</feature>
<feature type="region of interest" description="Disordered" evidence="1">
    <location>
        <begin position="1"/>
        <end position="80"/>
    </location>
</feature>
<organism evidence="3 4">
    <name type="scientific">Cerrena zonata</name>
    <dbReference type="NCBI Taxonomy" id="2478898"/>
    <lineage>
        <taxon>Eukaryota</taxon>
        <taxon>Fungi</taxon>
        <taxon>Dikarya</taxon>
        <taxon>Basidiomycota</taxon>
        <taxon>Agaricomycotina</taxon>
        <taxon>Agaricomycetes</taxon>
        <taxon>Polyporales</taxon>
        <taxon>Cerrenaceae</taxon>
        <taxon>Cerrena</taxon>
    </lineage>
</organism>
<accession>A0AAW0GXK6</accession>
<comment type="caution">
    <text evidence="3">The sequence shown here is derived from an EMBL/GenBank/DDBJ whole genome shotgun (WGS) entry which is preliminary data.</text>
</comment>
<sequence>MQPESMHNEADNPQNGPSPTPVDASLPNVALHSSAPRHPRSIVDDGRPRTFPLSPRRRAAREGNKKQSENTTPGALPAPVTSWNYNTGASWPQLYSPGILPFSSTLPSHQSGVRISASPVCLASSSSTFLESPTASYSGDIRSLPSSQGFLTGTVSSMPLTLLTRSSTASTPDQTNSVERDIENTFSCSLFSGLSLERVDRAKPNLWYLNASPEDRLLVVLRALKRAGFATLGDFLCTLFEDSGYNTHPTVYMSISSFLNRTSKEGTRPIDLVQRIHNHPKAQLLKDRKPSPPTFPSRPRYALPRALRMGTMSASIPSSSTRNDILDFALSEIVKVVDREAKSLATPDSSLACKKDLQWSDLYNFSLVDSEDLFAREAPALFTITSTVAVNPDARKRLDEQACTATNTRSSAHDDSEEVSEADSLPFGGDDDVEADDRIKETRRNVWLITTIALSMLMFARYRVANMLATFVGVFLFTCNAHRDVFRFGSRVGLSISYSTTLERLQTLAKSADLSLQTWGQKLASGVPYFLALFDNVNKYQRVWRQTLGHRNQLHSGTAATLVKLVDIPPGAMDQEPLLKKLKSGARGSLTVDELDRDIDWPHLLSVGKATLLRVWVKFIPSLSKHRSVVEKYFSEEVKKHRLPLRTSEIQTLRCSNIDEATTTGVMRVIQDIFCKQLRIRPEWLYKCLIFVCGDQLSVDRLRKVKRYMAKCFTPFERHDWMIPRIELWHMKWTWQKCIFKMHWWSNLGKDIYGLHHDCVLLGREKFNHEKCEFYPAHHILEDRFDALALEGLRLLCEEETGTKKSGNLLDVLEAYFSPKGELAGCSIEQLDGFAEKVYNRYLRLSAYDDAQDFCHRDEEIYGPPNLEGLADSTPKATVADEQGLSKKAQRQRGGKPQISSKRIDACKGDQQMMNLVNFMRMTFWYREFCASIAEGDPGRTHEIIKVLRFSFWGAGATNYGNELLELACNFLKEYSSDLKTAHLNNWLVNPSGLPGKWHELDLLQEHFNFWLKRLFQKKTMDFDSNFLKECIGLNLSGFGQLRGTFTQIFELTKISGKHTPANTQNDINRLGRHYREADILSFCPGRKQPYEVPNEFGEGIAKLHDGQLQVFLDRTLHGLGEGIETNNSPNSKAEFDEVMPPPNPIIMENGMTSLSRFISLSNEE</sequence>
<dbReference type="Pfam" id="PF20231">
    <property type="entry name" value="DUF6589"/>
    <property type="match status" value="1"/>
</dbReference>
<protein>
    <recommendedName>
        <fullName evidence="2">DUF6589 domain-containing protein</fullName>
    </recommendedName>
</protein>
<dbReference type="InterPro" id="IPR046496">
    <property type="entry name" value="DUF6589"/>
</dbReference>
<dbReference type="AlphaFoldDB" id="A0AAW0GXK6"/>
<feature type="compositionally biased region" description="Basic and acidic residues" evidence="1">
    <location>
        <begin position="1"/>
        <end position="10"/>
    </location>
</feature>
<feature type="domain" description="DUF6589" evidence="2">
    <location>
        <begin position="589"/>
        <end position="1059"/>
    </location>
</feature>
<feature type="region of interest" description="Disordered" evidence="1">
    <location>
        <begin position="865"/>
        <end position="901"/>
    </location>
</feature>
<evidence type="ECO:0000313" key="4">
    <source>
        <dbReference type="Proteomes" id="UP001385951"/>
    </source>
</evidence>
<name>A0AAW0GXK6_9APHY</name>
<gene>
    <name evidence="3" type="ORF">QCA50_000615</name>
</gene>
<evidence type="ECO:0000259" key="2">
    <source>
        <dbReference type="Pfam" id="PF20231"/>
    </source>
</evidence>
<keyword evidence="4" id="KW-1185">Reference proteome</keyword>
<evidence type="ECO:0000256" key="1">
    <source>
        <dbReference type="SAM" id="MobiDB-lite"/>
    </source>
</evidence>
<dbReference type="Proteomes" id="UP001385951">
    <property type="component" value="Unassembled WGS sequence"/>
</dbReference>